<feature type="non-terminal residue" evidence="8">
    <location>
        <position position="144"/>
    </location>
</feature>
<evidence type="ECO:0000256" key="6">
    <source>
        <dbReference type="ARBA" id="ARBA00029433"/>
    </source>
</evidence>
<proteinExistence type="predicted"/>
<keyword evidence="4" id="KW-0472">Membrane</keyword>
<evidence type="ECO:0000256" key="3">
    <source>
        <dbReference type="ARBA" id="ARBA00022490"/>
    </source>
</evidence>
<dbReference type="Proteomes" id="UP001529510">
    <property type="component" value="Unassembled WGS sequence"/>
</dbReference>
<dbReference type="InterPro" id="IPR000633">
    <property type="entry name" value="Vinculin_CS"/>
</dbReference>
<dbReference type="GO" id="GO:0005737">
    <property type="term" value="C:cytoplasm"/>
    <property type="evidence" value="ECO:0007669"/>
    <property type="project" value="UniProtKB-SubCell"/>
</dbReference>
<evidence type="ECO:0000256" key="4">
    <source>
        <dbReference type="ARBA" id="ARBA00023136"/>
    </source>
</evidence>
<evidence type="ECO:0000256" key="2">
    <source>
        <dbReference type="ARBA" id="ARBA00004536"/>
    </source>
</evidence>
<keyword evidence="9" id="KW-1185">Reference proteome</keyword>
<dbReference type="GO" id="GO:0005912">
    <property type="term" value="C:adherens junction"/>
    <property type="evidence" value="ECO:0007669"/>
    <property type="project" value="UniProtKB-SubCell"/>
</dbReference>
<sequence>GKGDTPEARALAKQIATALQNLQSKTSKAVANTRPAKAAVHLEGKIEQAQRWIDNPTMDDSGVGAPLIRLSLRTPSTFSDLIFMTIAAIRGLVAEGRRLANALPASQRSDLLGKCEELAELAARGEGDSPQARAVAQQLQDTLK</sequence>
<feature type="non-terminal residue" evidence="8">
    <location>
        <position position="1"/>
    </location>
</feature>
<dbReference type="AlphaFoldDB" id="A0ABD0PY12"/>
<reference evidence="8 9" key="1">
    <citation type="submission" date="2024-05" db="EMBL/GenBank/DDBJ databases">
        <title>Genome sequencing and assembly of Indian major carp, Cirrhinus mrigala (Hamilton, 1822).</title>
        <authorList>
            <person name="Mohindra V."/>
            <person name="Chowdhury L.M."/>
            <person name="Lal K."/>
            <person name="Jena J.K."/>
        </authorList>
    </citation>
    <scope>NUCLEOTIDE SEQUENCE [LARGE SCALE GENOMIC DNA]</scope>
    <source>
        <strain evidence="8">CM1030</strain>
        <tissue evidence="8">Blood</tissue>
    </source>
</reference>
<name>A0ABD0PY12_CIRMR</name>
<comment type="function">
    <text evidence="5">Actin filament (F-actin)-binding protein involved in cell-matrix adhesion and cell-cell adhesion. Regulates cell-surface E-cadherin expression and potentiates mechanosensing by the E-cadherin complex. May also play important roles in cell morphology and locomotion.</text>
</comment>
<evidence type="ECO:0000313" key="8">
    <source>
        <dbReference type="EMBL" id="KAL0178924.1"/>
    </source>
</evidence>
<dbReference type="SUPFAM" id="SSF47220">
    <property type="entry name" value="alpha-catenin/vinculin-like"/>
    <property type="match status" value="2"/>
</dbReference>
<protein>
    <submittedName>
        <fullName evidence="8">Uncharacterized protein</fullName>
    </submittedName>
</protein>
<dbReference type="EMBL" id="JAMKFB020000012">
    <property type="protein sequence ID" value="KAL0178924.1"/>
    <property type="molecule type" value="Genomic_DNA"/>
</dbReference>
<accession>A0ABD0PY12</accession>
<comment type="caution">
    <text evidence="8">The sequence shown here is derived from an EMBL/GenBank/DDBJ whole genome shotgun (WGS) entry which is preliminary data.</text>
</comment>
<dbReference type="InterPro" id="IPR017997">
    <property type="entry name" value="Vinculin"/>
</dbReference>
<evidence type="ECO:0000256" key="1">
    <source>
        <dbReference type="ARBA" id="ARBA00004496"/>
    </source>
</evidence>
<organism evidence="8 9">
    <name type="scientific">Cirrhinus mrigala</name>
    <name type="common">Mrigala</name>
    <dbReference type="NCBI Taxonomy" id="683832"/>
    <lineage>
        <taxon>Eukaryota</taxon>
        <taxon>Metazoa</taxon>
        <taxon>Chordata</taxon>
        <taxon>Craniata</taxon>
        <taxon>Vertebrata</taxon>
        <taxon>Euteleostomi</taxon>
        <taxon>Actinopterygii</taxon>
        <taxon>Neopterygii</taxon>
        <taxon>Teleostei</taxon>
        <taxon>Ostariophysi</taxon>
        <taxon>Cypriniformes</taxon>
        <taxon>Cyprinidae</taxon>
        <taxon>Labeoninae</taxon>
        <taxon>Labeonini</taxon>
        <taxon>Cirrhinus</taxon>
    </lineage>
</organism>
<evidence type="ECO:0000256" key="7">
    <source>
        <dbReference type="SAM" id="MobiDB-lite"/>
    </source>
</evidence>
<keyword evidence="3" id="KW-0963">Cytoplasm</keyword>
<evidence type="ECO:0000313" key="9">
    <source>
        <dbReference type="Proteomes" id="UP001529510"/>
    </source>
</evidence>
<gene>
    <name evidence="8" type="ORF">M9458_024366</name>
</gene>
<feature type="region of interest" description="Disordered" evidence="7">
    <location>
        <begin position="123"/>
        <end position="144"/>
    </location>
</feature>
<dbReference type="PANTHER" id="PTHR46180">
    <property type="entry name" value="VINCULIN"/>
    <property type="match status" value="1"/>
</dbReference>
<dbReference type="GO" id="GO:0012505">
    <property type="term" value="C:endomembrane system"/>
    <property type="evidence" value="ECO:0007669"/>
    <property type="project" value="UniProtKB-SubCell"/>
</dbReference>
<dbReference type="InterPro" id="IPR036723">
    <property type="entry name" value="Alpha-catenin/vinculin-like_sf"/>
</dbReference>
<dbReference type="PROSITE" id="PS00664">
    <property type="entry name" value="VINCULIN_2"/>
    <property type="match status" value="1"/>
</dbReference>
<evidence type="ECO:0000256" key="5">
    <source>
        <dbReference type="ARBA" id="ARBA00024757"/>
    </source>
</evidence>
<comment type="subcellular location">
    <subcellularLocation>
        <location evidence="2">Cell junction</location>
        <location evidence="2">Adherens junction</location>
    </subcellularLocation>
    <subcellularLocation>
        <location evidence="1">Cytoplasm</location>
    </subcellularLocation>
    <subcellularLocation>
        <location evidence="6">Endomembrane system</location>
        <topology evidence="6">Peripheral membrane protein</topology>
        <orientation evidence="6">Cytoplasmic side</orientation>
    </subcellularLocation>
</comment>
<dbReference type="Gene3D" id="1.20.120.810">
    <property type="entry name" value="Vinculin, Vh2 four-helix bundle"/>
    <property type="match status" value="2"/>
</dbReference>